<dbReference type="OrthoDB" id="9806233at2"/>
<feature type="domain" description="3-keto-alpha-glucoside-1,2-lyase/3-keto-2-hydroxy-glucal hydratase" evidence="1">
    <location>
        <begin position="44"/>
        <end position="249"/>
    </location>
</feature>
<dbReference type="Pfam" id="PF06439">
    <property type="entry name" value="3keto-disac_hyd"/>
    <property type="match status" value="1"/>
</dbReference>
<dbReference type="Gene3D" id="2.60.120.560">
    <property type="entry name" value="Exo-inulinase, domain 1"/>
    <property type="match status" value="1"/>
</dbReference>
<gene>
    <name evidence="2" type="ordered locus">Celal_1748</name>
</gene>
<keyword evidence="3" id="KW-1185">Reference proteome</keyword>
<evidence type="ECO:0000313" key="2">
    <source>
        <dbReference type="EMBL" id="ADV49049.1"/>
    </source>
</evidence>
<dbReference type="InterPro" id="IPR010496">
    <property type="entry name" value="AL/BT2_dom"/>
</dbReference>
<dbReference type="EMBL" id="CP002453">
    <property type="protein sequence ID" value="ADV49049.1"/>
    <property type="molecule type" value="Genomic_DNA"/>
</dbReference>
<evidence type="ECO:0000313" key="3">
    <source>
        <dbReference type="Proteomes" id="UP000008634"/>
    </source>
</evidence>
<dbReference type="PROSITE" id="PS51257">
    <property type="entry name" value="PROKAR_LIPOPROTEIN"/>
    <property type="match status" value="1"/>
</dbReference>
<dbReference type="HOGENOM" id="CLU_073042_0_0_10"/>
<dbReference type="eggNOG" id="COG2133">
    <property type="taxonomic scope" value="Bacteria"/>
</dbReference>
<sequence length="251" mass="28152">MNKIILIAFLAFFISCKDEGKKTPDLNEETTENPTAKEMELANEWVVLFDGANFNQWKEYAKDGVSSQWKIEDGAMVFYPPEERNSGDAYNLVTKEEYTDFVLSLEWKIAEAGNSGIFWGVKEDSTLTEAYQTGPEIQVLDNTKHPDAKAGTTHQAGALYDMIAPSEDVTNPVGEWNTCEITINHKTNTGSVMLNGTMVVEFPVNDPEWSKMVATSKFADWEHFGKYTTGKIGLQDHGDGVSYRNIKIKQL</sequence>
<protein>
    <recommendedName>
        <fullName evidence="1">3-keto-alpha-glucoside-1,2-lyase/3-keto-2-hydroxy-glucal hydratase domain-containing protein</fullName>
    </recommendedName>
</protein>
<evidence type="ECO:0000259" key="1">
    <source>
        <dbReference type="Pfam" id="PF06439"/>
    </source>
</evidence>
<dbReference type="STRING" id="688270.Celal_1748"/>
<proteinExistence type="predicted"/>
<accession>E6XCR0</accession>
<dbReference type="RefSeq" id="WP_013550527.1">
    <property type="nucleotide sequence ID" value="NC_014934.1"/>
</dbReference>
<reference evidence="2 3" key="1">
    <citation type="journal article" date="2010" name="Stand. Genomic Sci.">
        <title>Complete genome sequence of Cellulophaga algicola type strain (IC166).</title>
        <authorList>
            <person name="Abt B."/>
            <person name="Lu M."/>
            <person name="Misra M."/>
            <person name="Han C."/>
            <person name="Nolan M."/>
            <person name="Lucas S."/>
            <person name="Hammon N."/>
            <person name="Deshpande S."/>
            <person name="Cheng J.F."/>
            <person name="Tapia R."/>
            <person name="Goodwin L."/>
            <person name="Pitluck S."/>
            <person name="Liolios K."/>
            <person name="Pagani I."/>
            <person name="Ivanova N."/>
            <person name="Mavromatis K."/>
            <person name="Ovchinikova G."/>
            <person name="Pati A."/>
            <person name="Chen A."/>
            <person name="Palaniappan K."/>
            <person name="Land M."/>
            <person name="Hauser L."/>
            <person name="Chang Y.J."/>
            <person name="Jeffries C.D."/>
            <person name="Detter J.C."/>
            <person name="Brambilla E."/>
            <person name="Rohde M."/>
            <person name="Tindall B.J."/>
            <person name="Goker M."/>
            <person name="Woyke T."/>
            <person name="Bristow J."/>
            <person name="Eisen J.A."/>
            <person name="Markowitz V."/>
            <person name="Hugenholtz P."/>
            <person name="Kyrpides N.C."/>
            <person name="Klenk H.P."/>
            <person name="Lapidus A."/>
        </authorList>
    </citation>
    <scope>NUCLEOTIDE SEQUENCE [LARGE SCALE GENOMIC DNA]</scope>
    <source>
        <strain evidence="3">DSM 14237 / IC166 / ACAM 630</strain>
    </source>
</reference>
<organism evidence="2 3">
    <name type="scientific">Cellulophaga algicola (strain DSM 14237 / IC166 / ACAM 630)</name>
    <dbReference type="NCBI Taxonomy" id="688270"/>
    <lineage>
        <taxon>Bacteria</taxon>
        <taxon>Pseudomonadati</taxon>
        <taxon>Bacteroidota</taxon>
        <taxon>Flavobacteriia</taxon>
        <taxon>Flavobacteriales</taxon>
        <taxon>Flavobacteriaceae</taxon>
        <taxon>Cellulophaga</taxon>
    </lineage>
</organism>
<dbReference type="AlphaFoldDB" id="E6XCR0"/>
<dbReference type="KEGG" id="cao:Celal_1748"/>
<dbReference type="GO" id="GO:0016787">
    <property type="term" value="F:hydrolase activity"/>
    <property type="evidence" value="ECO:0007669"/>
    <property type="project" value="InterPro"/>
</dbReference>
<name>E6XCR0_CELAD</name>
<dbReference type="Proteomes" id="UP000008634">
    <property type="component" value="Chromosome"/>
</dbReference>